<gene>
    <name evidence="7" type="ORF">PPL_07807</name>
</gene>
<evidence type="ECO:0000256" key="2">
    <source>
        <dbReference type="ARBA" id="ARBA00022692"/>
    </source>
</evidence>
<dbReference type="OMA" id="DQGWNMF"/>
<feature type="transmembrane region" description="Helical" evidence="5">
    <location>
        <begin position="95"/>
        <end position="116"/>
    </location>
</feature>
<organism evidence="7 8">
    <name type="scientific">Heterostelium pallidum (strain ATCC 26659 / Pp 5 / PN500)</name>
    <name type="common">Cellular slime mold</name>
    <name type="synonym">Polysphondylium pallidum</name>
    <dbReference type="NCBI Taxonomy" id="670386"/>
    <lineage>
        <taxon>Eukaryota</taxon>
        <taxon>Amoebozoa</taxon>
        <taxon>Evosea</taxon>
        <taxon>Eumycetozoa</taxon>
        <taxon>Dictyostelia</taxon>
        <taxon>Acytosteliales</taxon>
        <taxon>Acytosteliaceae</taxon>
        <taxon>Heterostelium</taxon>
    </lineage>
</organism>
<dbReference type="PANTHER" id="PTHR39535:SF3">
    <property type="entry name" value="HTTM DOMAIN-CONTAINING PROTEIN"/>
    <property type="match status" value="1"/>
</dbReference>
<sequence>MGKLRFKRQDLWSTLTSKDTIRFLWQRFVMMAGMDLRSIALFRFTMACCVIGDNIERMGDLFVLYTEEGLFPRSLIVSRYSSNYFFPIHIVNTSWTAQLIIFLIHTWIAFCMAIGFRTKLMTFLTWALTISLQSYVGVIGHGGDVYFRLMLFFCMFLPTAEFYSVDNWNFSQPKDSAGKDDDSVPLIDHEKIVDTNTSLDDSKKNDDAPIEIVGSMPDSSSSSPTSIASVSKKPLDPNRYRFISFATMCVLLQMSCMYIASFFHKSGEEWANGEATFYAISLDYFQTPFARWILPFRTTLKLLTIAVAKWELIGPLFWFSPVYTDYCRLLGAVGFMALHAGFVSCLRLGLFFWVTFFAQTCNFPPFVWDYTFDFCERKLMRGQRAVRVFYNTSSPLSQYLTLIMKTFFVLPSCATYAPLDKMPEEQSMTTVSTTPFASDDESSHKHKRLLGDDWFVSIDGNGVRRRNLAALNHLCSKSPLLFWLAWLCAKVPIGVTNVVSTIFQYCHSQSQASQQQTKRPSIYVRRRGPRRPAHRIYSIYTNVVCAFLFYLVLGYNLNIFHHQIPGWHFRYQQLAFLIRFDQGWNMFSPAPPKSHWWHAIHGELDDGTQVELFKDNAFHELATRVNYKVDFEKPVPFDTTYGNHRWFKFWENGYNAFGADSLRLETGRYVCRQFNSVNTGTKKLYRFTVFFVHEFMNLDGTVTPPAHQSLWNHLCYERTETKT</sequence>
<feature type="transmembrane region" description="Helical" evidence="5">
    <location>
        <begin position="536"/>
        <end position="555"/>
    </location>
</feature>
<dbReference type="Proteomes" id="UP000001396">
    <property type="component" value="Unassembled WGS sequence"/>
</dbReference>
<evidence type="ECO:0000256" key="5">
    <source>
        <dbReference type="SAM" id="Phobius"/>
    </source>
</evidence>
<dbReference type="InParanoid" id="D3BH05"/>
<keyword evidence="2 5" id="KW-0812">Transmembrane</keyword>
<accession>D3BH05</accession>
<feature type="transmembrane region" description="Helical" evidence="5">
    <location>
        <begin position="123"/>
        <end position="140"/>
    </location>
</feature>
<name>D3BH05_HETP5</name>
<feature type="transmembrane region" description="Helical" evidence="5">
    <location>
        <begin position="329"/>
        <end position="354"/>
    </location>
</feature>
<evidence type="ECO:0000256" key="4">
    <source>
        <dbReference type="ARBA" id="ARBA00023136"/>
    </source>
</evidence>
<dbReference type="GO" id="GO:0012505">
    <property type="term" value="C:endomembrane system"/>
    <property type="evidence" value="ECO:0007669"/>
    <property type="project" value="UniProtKB-SubCell"/>
</dbReference>
<dbReference type="GeneID" id="31363288"/>
<feature type="domain" description="HTTM-like" evidence="6">
    <location>
        <begin position="31"/>
        <end position="367"/>
    </location>
</feature>
<dbReference type="InterPro" id="IPR052964">
    <property type="entry name" value="Sporulation_signal_mat"/>
</dbReference>
<evidence type="ECO:0000256" key="3">
    <source>
        <dbReference type="ARBA" id="ARBA00022989"/>
    </source>
</evidence>
<dbReference type="PANTHER" id="PTHR39535">
    <property type="entry name" value="SPORULATION-DELAYING PROTEIN SDPB"/>
    <property type="match status" value="1"/>
</dbReference>
<keyword evidence="3 5" id="KW-1133">Transmembrane helix</keyword>
<keyword evidence="8" id="KW-1185">Reference proteome</keyword>
<dbReference type="InterPro" id="IPR011020">
    <property type="entry name" value="HTTM-like"/>
</dbReference>
<dbReference type="SMART" id="SM00752">
    <property type="entry name" value="HTTM"/>
    <property type="match status" value="1"/>
</dbReference>
<protein>
    <recommendedName>
        <fullName evidence="6">HTTM-like domain-containing protein</fullName>
    </recommendedName>
</protein>
<dbReference type="EMBL" id="ADBJ01000035">
    <property type="protein sequence ID" value="EFA79389.1"/>
    <property type="molecule type" value="Genomic_DNA"/>
</dbReference>
<evidence type="ECO:0000256" key="1">
    <source>
        <dbReference type="ARBA" id="ARBA00004127"/>
    </source>
</evidence>
<dbReference type="RefSeq" id="XP_020431510.1">
    <property type="nucleotide sequence ID" value="XM_020578641.1"/>
</dbReference>
<proteinExistence type="predicted"/>
<keyword evidence="4 5" id="KW-0472">Membrane</keyword>
<evidence type="ECO:0000313" key="7">
    <source>
        <dbReference type="EMBL" id="EFA79389.1"/>
    </source>
</evidence>
<reference evidence="7 8" key="1">
    <citation type="journal article" date="2011" name="Genome Res.">
        <title>Phylogeny-wide analysis of social amoeba genomes highlights ancient origins for complex intercellular communication.</title>
        <authorList>
            <person name="Heidel A.J."/>
            <person name="Lawal H.M."/>
            <person name="Felder M."/>
            <person name="Schilde C."/>
            <person name="Helps N.R."/>
            <person name="Tunggal B."/>
            <person name="Rivero F."/>
            <person name="John U."/>
            <person name="Schleicher M."/>
            <person name="Eichinger L."/>
            <person name="Platzer M."/>
            <person name="Noegel A.A."/>
            <person name="Schaap P."/>
            <person name="Gloeckner G."/>
        </authorList>
    </citation>
    <scope>NUCLEOTIDE SEQUENCE [LARGE SCALE GENOMIC DNA]</scope>
    <source>
        <strain evidence="8">ATCC 26659 / Pp 5 / PN500</strain>
    </source>
</reference>
<evidence type="ECO:0000313" key="8">
    <source>
        <dbReference type="Proteomes" id="UP000001396"/>
    </source>
</evidence>
<evidence type="ECO:0000259" key="6">
    <source>
        <dbReference type="SMART" id="SM00752"/>
    </source>
</evidence>
<dbReference type="AlphaFoldDB" id="D3BH05"/>
<feature type="transmembrane region" description="Helical" evidence="5">
    <location>
        <begin position="242"/>
        <end position="263"/>
    </location>
</feature>
<feature type="transmembrane region" description="Helical" evidence="5">
    <location>
        <begin position="146"/>
        <end position="165"/>
    </location>
</feature>
<comment type="subcellular location">
    <subcellularLocation>
        <location evidence="1">Endomembrane system</location>
        <topology evidence="1">Multi-pass membrane protein</topology>
    </subcellularLocation>
</comment>
<comment type="caution">
    <text evidence="7">The sequence shown here is derived from an EMBL/GenBank/DDBJ whole genome shotgun (WGS) entry which is preliminary data.</text>
</comment>